<dbReference type="SUPFAM" id="SSF56235">
    <property type="entry name" value="N-terminal nucleophile aminohydrolases (Ntn hydrolases)"/>
    <property type="match status" value="1"/>
</dbReference>
<dbReference type="OrthoDB" id="2262349at2759"/>
<evidence type="ECO:0000256" key="6">
    <source>
        <dbReference type="PIRSR" id="PIRSR600246-1"/>
    </source>
</evidence>
<accession>A0A1R1YLZ8</accession>
<evidence type="ECO:0000256" key="1">
    <source>
        <dbReference type="ARBA" id="ARBA00000306"/>
    </source>
</evidence>
<dbReference type="Pfam" id="PF01112">
    <property type="entry name" value="Asparaginase_2"/>
    <property type="match status" value="1"/>
</dbReference>
<evidence type="ECO:0000256" key="4">
    <source>
        <dbReference type="ARBA" id="ARBA00022801"/>
    </source>
</evidence>
<feature type="active site" description="Nucleophile" evidence="6">
    <location>
        <position position="196"/>
    </location>
</feature>
<evidence type="ECO:0000256" key="3">
    <source>
        <dbReference type="ARBA" id="ARBA00022670"/>
    </source>
</evidence>
<feature type="binding site" evidence="7">
    <location>
        <begin position="224"/>
        <end position="227"/>
    </location>
    <ligand>
        <name>substrate</name>
    </ligand>
</feature>
<dbReference type="GO" id="GO:0008798">
    <property type="term" value="F:beta-aspartyl-peptidase activity"/>
    <property type="evidence" value="ECO:0007669"/>
    <property type="project" value="UniProtKB-EC"/>
</dbReference>
<reference evidence="10" key="1">
    <citation type="submission" date="2017-01" db="EMBL/GenBank/DDBJ databases">
        <authorList>
            <person name="Wang Y."/>
            <person name="White M."/>
            <person name="Kvist S."/>
            <person name="Moncalvo J.-M."/>
        </authorList>
    </citation>
    <scope>NUCLEOTIDE SEQUENCE [LARGE SCALE GENOMIC DNA]</scope>
    <source>
        <strain evidence="10">ID-206-W2</strain>
    </source>
</reference>
<dbReference type="Gene3D" id="3.60.20.30">
    <property type="entry name" value="(Glycosyl)asparaginase"/>
    <property type="match status" value="1"/>
</dbReference>
<evidence type="ECO:0000256" key="7">
    <source>
        <dbReference type="PIRSR" id="PIRSR600246-2"/>
    </source>
</evidence>
<dbReference type="Proteomes" id="UP000187429">
    <property type="component" value="Unassembled WGS sequence"/>
</dbReference>
<dbReference type="AlphaFoldDB" id="A0A1R1YLZ8"/>
<dbReference type="PANTHER" id="PTHR10188">
    <property type="entry name" value="L-ASPARAGINASE"/>
    <property type="match status" value="1"/>
</dbReference>
<name>A0A1R1YLZ8_9FUNG</name>
<feature type="binding site" evidence="7">
    <location>
        <begin position="246"/>
        <end position="249"/>
    </location>
    <ligand>
        <name>substrate</name>
    </ligand>
</feature>
<dbReference type="GO" id="GO:0016811">
    <property type="term" value="F:hydrolase activity, acting on carbon-nitrogen (but not peptide) bonds, in linear amides"/>
    <property type="evidence" value="ECO:0007669"/>
    <property type="project" value="UniProtKB-ARBA"/>
</dbReference>
<organism evidence="9 10">
    <name type="scientific">Smittium culicis</name>
    <dbReference type="NCBI Taxonomy" id="133412"/>
    <lineage>
        <taxon>Eukaryota</taxon>
        <taxon>Fungi</taxon>
        <taxon>Fungi incertae sedis</taxon>
        <taxon>Zoopagomycota</taxon>
        <taxon>Kickxellomycotina</taxon>
        <taxon>Harpellomycetes</taxon>
        <taxon>Harpellales</taxon>
        <taxon>Legeriomycetaceae</taxon>
        <taxon>Smittium</taxon>
    </lineage>
</organism>
<dbReference type="PANTHER" id="PTHR10188:SF6">
    <property type="entry name" value="N(4)-(BETA-N-ACETYLGLUCOSAMINYL)-L-ASPARAGINASE"/>
    <property type="match status" value="1"/>
</dbReference>
<evidence type="ECO:0000256" key="2">
    <source>
        <dbReference type="ARBA" id="ARBA00012879"/>
    </source>
</evidence>
<keyword evidence="10" id="KW-1185">Reference proteome</keyword>
<evidence type="ECO:0000313" key="10">
    <source>
        <dbReference type="Proteomes" id="UP000187429"/>
    </source>
</evidence>
<dbReference type="EMBL" id="LSSM01000782">
    <property type="protein sequence ID" value="OMJ27893.1"/>
    <property type="molecule type" value="Genomic_DNA"/>
</dbReference>
<keyword evidence="4" id="KW-0378">Hydrolase</keyword>
<comment type="catalytic activity">
    <reaction evidence="1">
        <text>Cleavage of a beta-linked Asp residue from the N-terminus of a polypeptide.</text>
        <dbReference type="EC" id="3.4.19.5"/>
    </reaction>
</comment>
<comment type="caution">
    <text evidence="9">The sequence shown here is derived from an EMBL/GenBank/DDBJ whole genome shotgun (WGS) entry which is preliminary data.</text>
</comment>
<dbReference type="GO" id="GO:0006508">
    <property type="term" value="P:proteolysis"/>
    <property type="evidence" value="ECO:0007669"/>
    <property type="project" value="UniProtKB-KW"/>
</dbReference>
<dbReference type="EC" id="3.4.19.5" evidence="2"/>
<dbReference type="InterPro" id="IPR029055">
    <property type="entry name" value="Ntn_hydrolases_N"/>
</dbReference>
<sequence length="339" mass="36027">MTLENITEQISIVVHGGAWGIPDDEKEGCLAGVRTACQIGYDILNSPNGSAIEAAQLAIESMELDPIFECARGSSLNASGYLELDALIADGKFNIGAVAGIRNHLHPVRIARGVRDKTSHILLTGQGANEFANLIGEKEVPNSELVVGRGIQMSEKMKNNENADNLSGLKSDFDSVKVHSFSKIKGQPAVDFPSDTVGVVCRDRHGNVAVALSTGGVPQKLAGRVGDTPLWGAGGYADGHFAAASTGYGEDLIKAVMAKSMVDRLQQIEPSQKSAQECALKQVEHFGSKFNGKGGIISIDSQGNPGIAFNTPRMAFAYRVESDPRGYVTGIEQEDIPKY</sequence>
<protein>
    <recommendedName>
        <fullName evidence="2">beta-aspartyl-peptidase</fullName>
        <ecNumber evidence="2">3.4.19.5</ecNumber>
    </recommendedName>
</protein>
<evidence type="ECO:0000313" key="9">
    <source>
        <dbReference type="EMBL" id="OMJ27893.1"/>
    </source>
</evidence>
<dbReference type="InterPro" id="IPR000246">
    <property type="entry name" value="Peptidase_T2"/>
</dbReference>
<dbReference type="GO" id="GO:0005737">
    <property type="term" value="C:cytoplasm"/>
    <property type="evidence" value="ECO:0007669"/>
    <property type="project" value="TreeGrafter"/>
</dbReference>
<proteinExistence type="predicted"/>
<gene>
    <name evidence="9" type="ORF">AYI69_g2651</name>
</gene>
<keyword evidence="3" id="KW-0645">Protease</keyword>
<keyword evidence="5" id="KW-0068">Autocatalytic cleavage</keyword>
<evidence type="ECO:0000256" key="8">
    <source>
        <dbReference type="PIRSR" id="PIRSR600246-3"/>
    </source>
</evidence>
<dbReference type="FunFam" id="3.60.20.30:FF:000001">
    <property type="entry name" value="Isoaspartyl peptidase/L-asparaginase"/>
    <property type="match status" value="1"/>
</dbReference>
<evidence type="ECO:0000256" key="5">
    <source>
        <dbReference type="ARBA" id="ARBA00022813"/>
    </source>
</evidence>
<feature type="site" description="Cleavage; by autolysis" evidence="8">
    <location>
        <begin position="195"/>
        <end position="196"/>
    </location>
</feature>